<dbReference type="OrthoDB" id="5419542at2759"/>
<protein>
    <submittedName>
        <fullName evidence="4">Uncharacterized protein</fullName>
    </submittedName>
</protein>
<sequence length="353" mass="39815">MEAFNPPQRSHNAQSLRSNLFQPTSPPRVSTDPDSSSKRIHLHGPHHPHRHHHHSRRAKDTVQSAIQLHPPTSFGDLLKQSSRSSHQTPAPSAPESRCGSVKPELDDIFNVPPLKPVRPEDVAKERKKVKAREAELRSSLQTLSEHSLKTSRRLDDTYYSILEKVSVLRQMIGSLQELSGLTKELHENFQSDTQELAEEVKGQVEAFDNFESQQEQVERLEERIKAGREKADALNARLEEARKRVQDRAKIEADWEAKTTRKILWGILGTIAGLIVVAILFQQFKSIHSAHDPEHPLKFGPRSILSDDSIPEPAKEVLLQHSATRQGPQTLSKPATSASAIENDSRLRIFDEL</sequence>
<evidence type="ECO:0000313" key="4">
    <source>
        <dbReference type="EMBL" id="KAF2187741.1"/>
    </source>
</evidence>
<accession>A0A6A6E751</accession>
<reference evidence="4" key="1">
    <citation type="journal article" date="2020" name="Stud. Mycol.">
        <title>101 Dothideomycetes genomes: a test case for predicting lifestyles and emergence of pathogens.</title>
        <authorList>
            <person name="Haridas S."/>
            <person name="Albert R."/>
            <person name="Binder M."/>
            <person name="Bloem J."/>
            <person name="Labutti K."/>
            <person name="Salamov A."/>
            <person name="Andreopoulos B."/>
            <person name="Baker S."/>
            <person name="Barry K."/>
            <person name="Bills G."/>
            <person name="Bluhm B."/>
            <person name="Cannon C."/>
            <person name="Castanera R."/>
            <person name="Culley D."/>
            <person name="Daum C."/>
            <person name="Ezra D."/>
            <person name="Gonzalez J."/>
            <person name="Henrissat B."/>
            <person name="Kuo A."/>
            <person name="Liang C."/>
            <person name="Lipzen A."/>
            <person name="Lutzoni F."/>
            <person name="Magnuson J."/>
            <person name="Mondo S."/>
            <person name="Nolan M."/>
            <person name="Ohm R."/>
            <person name="Pangilinan J."/>
            <person name="Park H.-J."/>
            <person name="Ramirez L."/>
            <person name="Alfaro M."/>
            <person name="Sun H."/>
            <person name="Tritt A."/>
            <person name="Yoshinaga Y."/>
            <person name="Zwiers L.-H."/>
            <person name="Turgeon B."/>
            <person name="Goodwin S."/>
            <person name="Spatafora J."/>
            <person name="Crous P."/>
            <person name="Grigoriev I."/>
        </authorList>
    </citation>
    <scope>NUCLEOTIDE SEQUENCE</scope>
    <source>
        <strain evidence="4">CBS 207.26</strain>
    </source>
</reference>
<feature type="compositionally biased region" description="Polar residues" evidence="2">
    <location>
        <begin position="7"/>
        <end position="23"/>
    </location>
</feature>
<keyword evidence="3" id="KW-1133">Transmembrane helix</keyword>
<feature type="compositionally biased region" description="Basic residues" evidence="2">
    <location>
        <begin position="38"/>
        <end position="57"/>
    </location>
</feature>
<keyword evidence="3" id="KW-0472">Membrane</keyword>
<name>A0A6A6E751_9PEZI</name>
<proteinExistence type="predicted"/>
<evidence type="ECO:0000256" key="2">
    <source>
        <dbReference type="SAM" id="MobiDB-lite"/>
    </source>
</evidence>
<feature type="transmembrane region" description="Helical" evidence="3">
    <location>
        <begin position="263"/>
        <end position="281"/>
    </location>
</feature>
<organism evidence="4 5">
    <name type="scientific">Zopfia rhizophila CBS 207.26</name>
    <dbReference type="NCBI Taxonomy" id="1314779"/>
    <lineage>
        <taxon>Eukaryota</taxon>
        <taxon>Fungi</taxon>
        <taxon>Dikarya</taxon>
        <taxon>Ascomycota</taxon>
        <taxon>Pezizomycotina</taxon>
        <taxon>Dothideomycetes</taxon>
        <taxon>Dothideomycetes incertae sedis</taxon>
        <taxon>Zopfiaceae</taxon>
        <taxon>Zopfia</taxon>
    </lineage>
</organism>
<evidence type="ECO:0000256" key="3">
    <source>
        <dbReference type="SAM" id="Phobius"/>
    </source>
</evidence>
<feature type="region of interest" description="Disordered" evidence="2">
    <location>
        <begin position="321"/>
        <end position="340"/>
    </location>
</feature>
<evidence type="ECO:0000313" key="5">
    <source>
        <dbReference type="Proteomes" id="UP000800200"/>
    </source>
</evidence>
<feature type="coiled-coil region" evidence="1">
    <location>
        <begin position="203"/>
        <end position="248"/>
    </location>
</feature>
<gene>
    <name evidence="4" type="ORF">K469DRAFT_568939</name>
</gene>
<dbReference type="Proteomes" id="UP000800200">
    <property type="component" value="Unassembled WGS sequence"/>
</dbReference>
<feature type="compositionally biased region" description="Polar residues" evidence="2">
    <location>
        <begin position="79"/>
        <end position="90"/>
    </location>
</feature>
<keyword evidence="3" id="KW-0812">Transmembrane</keyword>
<keyword evidence="5" id="KW-1185">Reference proteome</keyword>
<keyword evidence="1" id="KW-0175">Coiled coil</keyword>
<feature type="region of interest" description="Disordered" evidence="2">
    <location>
        <begin position="1"/>
        <end position="113"/>
    </location>
</feature>
<evidence type="ECO:0000256" key="1">
    <source>
        <dbReference type="SAM" id="Coils"/>
    </source>
</evidence>
<dbReference type="EMBL" id="ML994626">
    <property type="protein sequence ID" value="KAF2187741.1"/>
    <property type="molecule type" value="Genomic_DNA"/>
</dbReference>
<dbReference type="AlphaFoldDB" id="A0A6A6E751"/>